<keyword evidence="3" id="KW-1185">Reference proteome</keyword>
<name>F0QYY2_VULM7</name>
<feature type="transmembrane region" description="Helical" evidence="1">
    <location>
        <begin position="21"/>
        <end position="42"/>
    </location>
</feature>
<dbReference type="HOGENOM" id="CLU_1149866_0_0_2"/>
<dbReference type="KEGG" id="vmo:VMUT_0046"/>
<sequence>MMNMSAIVIGPAPGGGRPRTLFALGLFLVLIGLLIMLLGFLYRNYTLIYKYSWIFLAPGIGSLTWSYRGHRAEVKREEFVRNSGALWGFPNAFVTSVRSIKSWFIAYSIINLFMISVVIWEFIKGSSDVLGLFIAFLILFIPYVLIMKGRVRDIRRASRTRRNEVRDILVFNDHIHIRTASREELDIPLNDAIVCIAGLNVPDPFVYLYYDKFRIKYGDRVFSLVLPHGTGNELINVLKDNLGLEIHTCDYLGIK</sequence>
<accession>F0QYY2</accession>
<proteinExistence type="predicted"/>
<dbReference type="Proteomes" id="UP000007485">
    <property type="component" value="Chromosome"/>
</dbReference>
<keyword evidence="1" id="KW-0812">Transmembrane</keyword>
<dbReference type="STRING" id="985053.VMUT_0046"/>
<dbReference type="EMBL" id="CP002529">
    <property type="protein sequence ID" value="ADY00263.1"/>
    <property type="molecule type" value="Genomic_DNA"/>
</dbReference>
<evidence type="ECO:0000313" key="2">
    <source>
        <dbReference type="EMBL" id="ADY00263.1"/>
    </source>
</evidence>
<gene>
    <name evidence="2" type="ordered locus">VMUT_0046</name>
</gene>
<dbReference type="AlphaFoldDB" id="F0QYY2"/>
<evidence type="ECO:0000256" key="1">
    <source>
        <dbReference type="SAM" id="Phobius"/>
    </source>
</evidence>
<protein>
    <submittedName>
        <fullName evidence="2">Uncharacterized protein</fullName>
    </submittedName>
</protein>
<reference evidence="2 3" key="1">
    <citation type="journal article" date="2011" name="J. Bacteriol.">
        <title>Complete genome sequence of 'Vulcanisaeta moutnovskia' strain 768-28, a novel member of the hyperthermophilic crenarchaeal genus vulcanisaeta.</title>
        <authorList>
            <person name="Gumerov V.M."/>
            <person name="Mardanov A.V."/>
            <person name="Beletsky A.V."/>
            <person name="Prokofeva M.I."/>
            <person name="Bonch-Osmolovskaya E.A."/>
            <person name="Ravin N.V."/>
            <person name="Skryabin K.G."/>
        </authorList>
    </citation>
    <scope>NUCLEOTIDE SEQUENCE [LARGE SCALE GENOMIC DNA]</scope>
    <source>
        <strain evidence="2 3">768-28</strain>
    </source>
</reference>
<keyword evidence="1" id="KW-1133">Transmembrane helix</keyword>
<feature type="transmembrane region" description="Helical" evidence="1">
    <location>
        <begin position="129"/>
        <end position="146"/>
    </location>
</feature>
<dbReference type="eggNOG" id="arCOG13866">
    <property type="taxonomic scope" value="Archaea"/>
</dbReference>
<organism evidence="2 3">
    <name type="scientific">Vulcanisaeta moutnovskia (strain 768-28)</name>
    <dbReference type="NCBI Taxonomy" id="985053"/>
    <lineage>
        <taxon>Archaea</taxon>
        <taxon>Thermoproteota</taxon>
        <taxon>Thermoprotei</taxon>
        <taxon>Thermoproteales</taxon>
        <taxon>Thermoproteaceae</taxon>
        <taxon>Vulcanisaeta</taxon>
    </lineage>
</organism>
<evidence type="ECO:0000313" key="3">
    <source>
        <dbReference type="Proteomes" id="UP000007485"/>
    </source>
</evidence>
<keyword evidence="1" id="KW-0472">Membrane</keyword>
<feature type="transmembrane region" description="Helical" evidence="1">
    <location>
        <begin position="104"/>
        <end position="123"/>
    </location>
</feature>